<protein>
    <recommendedName>
        <fullName evidence="4">PKD domain-containing protein</fullName>
    </recommendedName>
</protein>
<keyword evidence="1" id="KW-0732">Signal</keyword>
<dbReference type="AlphaFoldDB" id="A0A370QMU4"/>
<evidence type="ECO:0000313" key="3">
    <source>
        <dbReference type="Proteomes" id="UP000255317"/>
    </source>
</evidence>
<dbReference type="Proteomes" id="UP000255317">
    <property type="component" value="Unassembled WGS sequence"/>
</dbReference>
<feature type="non-terminal residue" evidence="2">
    <location>
        <position position="733"/>
    </location>
</feature>
<feature type="signal peptide" evidence="1">
    <location>
        <begin position="1"/>
        <end position="25"/>
    </location>
</feature>
<accession>A0A370QMU4</accession>
<sequence length="733" mass="79081">MKKQYPTTFVYTFILIIFASLSAVAQGPGSLFVDAGPDQTATCGNPCVDITATFLETFDTSGQNYTVDPIAYTPPFPFDGLANSINIATDDVWSPVDTLPFEFCFFGSLENEFQVGSNGVIRFDVDGTDTSNGWAFTEDLPNNANPTLGEANVFTPVHDIHPGINPGNEIGYEVLGTYPNRVLVVSYFDVAMFSGACNSLLATHMAVFYEFSNVIEIYIQDKPACPGWNSGNAAVGIQNDAGTTAYVPPGRNTSDSPWTTNNEAWSFSPVGPPTYVFEWLDDTGTVIGTTPTLNVCTTQPVETFTARVTYTNTCNGDVVVLEDTVDVFQNAPFSIDLGPDITTCDTSDIVLDANPTQAGLSYEWFYNAVSQGPPTIDDDTFTVTFPNSGTYSVEVFDPNDPTCVITDIIEVTYLDQPVIAAPAEDLFQCDDGVNTGVFDLTVNNPVVLGGQNPGNFTITYHNSQMDADTGANPIMPDNAYPIATPPVETIYVRIEDSATGTCFATDEFIIEFGPVTAGPMTDLNDVCDQDSNGFVTLDLVALKNAEALNGQNPADYTVSYHPTQLDADNNTNPHPNPYDVLASPETIFVRVESNNSPPGTCFATDSFVVEFFVAPAVNQPTVYEICDELPNDGFAEFDLTTKDAEITGGNPDAVVTYHETFNDAQNGVAPITPANMYTNMVQGFDTVWARAENINSPDCFNIVSLDLQVNDSPAITDPITDLVVCDNDEDGVE</sequence>
<gene>
    <name evidence="2" type="ORF">C8D94_1011236</name>
</gene>
<evidence type="ECO:0000313" key="2">
    <source>
        <dbReference type="EMBL" id="RDK89350.1"/>
    </source>
</evidence>
<dbReference type="EMBL" id="QRAO01000001">
    <property type="protein sequence ID" value="RDK89350.1"/>
    <property type="molecule type" value="Genomic_DNA"/>
</dbReference>
<evidence type="ECO:0008006" key="4">
    <source>
        <dbReference type="Google" id="ProtNLM"/>
    </source>
</evidence>
<reference evidence="2 3" key="1">
    <citation type="submission" date="2018-07" db="EMBL/GenBank/DDBJ databases">
        <title>Genomic Encyclopedia of Type Strains, Phase IV (KMG-IV): sequencing the most valuable type-strain genomes for metagenomic binning, comparative biology and taxonomic classification.</title>
        <authorList>
            <person name="Goeker M."/>
        </authorList>
    </citation>
    <scope>NUCLEOTIDE SEQUENCE [LARGE SCALE GENOMIC DNA]</scope>
    <source>
        <strain evidence="2 3">DSM 101478</strain>
    </source>
</reference>
<comment type="caution">
    <text evidence="2">The sequence shown here is derived from an EMBL/GenBank/DDBJ whole genome shotgun (WGS) entry which is preliminary data.</text>
</comment>
<name>A0A370QMU4_9FLAO</name>
<proteinExistence type="predicted"/>
<organism evidence="2 3">
    <name type="scientific">Marinirhabdus gelatinilytica</name>
    <dbReference type="NCBI Taxonomy" id="1703343"/>
    <lineage>
        <taxon>Bacteria</taxon>
        <taxon>Pseudomonadati</taxon>
        <taxon>Bacteroidota</taxon>
        <taxon>Flavobacteriia</taxon>
        <taxon>Flavobacteriales</taxon>
        <taxon>Flavobacteriaceae</taxon>
    </lineage>
</organism>
<evidence type="ECO:0000256" key="1">
    <source>
        <dbReference type="SAM" id="SignalP"/>
    </source>
</evidence>
<keyword evidence="3" id="KW-1185">Reference proteome</keyword>
<feature type="chain" id="PRO_5016803838" description="PKD domain-containing protein" evidence="1">
    <location>
        <begin position="26"/>
        <end position="733"/>
    </location>
</feature>